<feature type="domain" description="YcaO" evidence="1">
    <location>
        <begin position="271"/>
        <end position="660"/>
    </location>
</feature>
<dbReference type="InterPro" id="IPR022291">
    <property type="entry name" value="Bacteriocin_synth_cyclodeHase"/>
</dbReference>
<dbReference type="NCBIfam" id="TIGR03604">
    <property type="entry name" value="TOMM_cyclo_SagD"/>
    <property type="match status" value="1"/>
</dbReference>
<reference evidence="2 3" key="1">
    <citation type="submission" date="2020-08" db="EMBL/GenBank/DDBJ databases">
        <title>Sequencing the genomes of 1000 actinobacteria strains.</title>
        <authorList>
            <person name="Klenk H.-P."/>
        </authorList>
    </citation>
    <scope>NUCLEOTIDE SEQUENCE [LARGE SCALE GENOMIC DNA]</scope>
    <source>
        <strain evidence="2 3">DSM 43851</strain>
    </source>
</reference>
<dbReference type="PANTHER" id="PTHR37809:SF1">
    <property type="entry name" value="RIBOSOMAL PROTEIN S12 METHYLTHIOTRANSFERASE ACCESSORY FACTOR YCAO"/>
    <property type="match status" value="1"/>
</dbReference>
<dbReference type="EMBL" id="JACHIR010000001">
    <property type="protein sequence ID" value="MBB5889818.1"/>
    <property type="molecule type" value="Genomic_DNA"/>
</dbReference>
<name>A0A7W9KCU0_9PSEU</name>
<dbReference type="Gene3D" id="3.30.160.660">
    <property type="match status" value="1"/>
</dbReference>
<keyword evidence="2" id="KW-0687">Ribonucleoprotein</keyword>
<evidence type="ECO:0000313" key="3">
    <source>
        <dbReference type="Proteomes" id="UP000585638"/>
    </source>
</evidence>
<dbReference type="GO" id="GO:0016740">
    <property type="term" value="F:transferase activity"/>
    <property type="evidence" value="ECO:0007669"/>
    <property type="project" value="UniProtKB-KW"/>
</dbReference>
<dbReference type="Gene3D" id="3.30.1330.230">
    <property type="match status" value="1"/>
</dbReference>
<proteinExistence type="predicted"/>
<sequence>MSPRARVGLSGSGALHAVIGKLLADQAGLVPVTVDDPADGLDRVRALVLASDAWDTRAHAAARTACAEAGIPWLPVFTRLGHAVIGPVTRPGVAGCASCADLRAARARQRGAELDAVWERNADAFVSRPSSWLTALGCHAVAALAVEEVRRLVDGSTLPRTDKAVLHLHLADVTVTTHTFLPDPLCPACGSLPDDTAEGAEITLSPRPKPAPDTYRLRSVADERDELIRTYVDGETGLIRAVDMGDEAGIAVAVASMGLRGGGNGVEWSWGRSDSYRTSELTAVLESIERWGGMQPGGKRTTVRARYAEVRGEAIDPRSLGLYPPERYGPSFPFARFDDDLELDWVWGYSFAHRRPVLVPESCAYYGLHRTKPREPKIAFETSNGCALGGCLEEAILHGILEVAERDAFLMTWYARMAVPRIDLDSARDRRIPLLRQRIEDETGWRILAFDTTVEQRIPCVWLLAVNSPGGGDVARTVSTGGAHLDPEHALRNALFELGPVMSGLNRTYLENADRARRMAEDSSLVHRMPDHSLLYASPAVFDRFDFLIASAGRRTLAEMAAARPPADNLDLTSDLIDMVGRYLDTGLDVVVVDQTTPEHRVGGFSCVKVIIPGTLPMTFGHEFRRVHGLPRLHRVPQALGYRDMPLRPEEINPYPHPFP</sequence>
<dbReference type="InterPro" id="IPR027624">
    <property type="entry name" value="TOMM_cyclo_SagD"/>
</dbReference>
<dbReference type="Pfam" id="PF02624">
    <property type="entry name" value="YcaO"/>
    <property type="match status" value="1"/>
</dbReference>
<keyword evidence="3" id="KW-1185">Reference proteome</keyword>
<dbReference type="InterPro" id="IPR003776">
    <property type="entry name" value="YcaO-like_dom"/>
</dbReference>
<dbReference type="Gene3D" id="3.30.40.250">
    <property type="match status" value="1"/>
</dbReference>
<dbReference type="Gene3D" id="3.40.50.720">
    <property type="entry name" value="NAD(P)-binding Rossmann-like Domain"/>
    <property type="match status" value="1"/>
</dbReference>
<dbReference type="GO" id="GO:0005840">
    <property type="term" value="C:ribosome"/>
    <property type="evidence" value="ECO:0007669"/>
    <property type="project" value="UniProtKB-KW"/>
</dbReference>
<protein>
    <submittedName>
        <fullName evidence="2">Ribosomal protein S12 methylthiotransferase accessory factor</fullName>
    </submittedName>
</protein>
<organism evidence="2 3">
    <name type="scientific">Kutzneria kofuensis</name>
    <dbReference type="NCBI Taxonomy" id="103725"/>
    <lineage>
        <taxon>Bacteria</taxon>
        <taxon>Bacillati</taxon>
        <taxon>Actinomycetota</taxon>
        <taxon>Actinomycetes</taxon>
        <taxon>Pseudonocardiales</taxon>
        <taxon>Pseudonocardiaceae</taxon>
        <taxon>Kutzneria</taxon>
    </lineage>
</organism>
<dbReference type="PROSITE" id="PS51664">
    <property type="entry name" value="YCAO"/>
    <property type="match status" value="1"/>
</dbReference>
<keyword evidence="2" id="KW-0808">Transferase</keyword>
<dbReference type="RefSeq" id="WP_184858899.1">
    <property type="nucleotide sequence ID" value="NZ_BAAAWY010000008.1"/>
</dbReference>
<accession>A0A7W9KCU0</accession>
<dbReference type="AlphaFoldDB" id="A0A7W9KCU0"/>
<evidence type="ECO:0000313" key="2">
    <source>
        <dbReference type="EMBL" id="MBB5889818.1"/>
    </source>
</evidence>
<comment type="caution">
    <text evidence="2">The sequence shown here is derived from an EMBL/GenBank/DDBJ whole genome shotgun (WGS) entry which is preliminary data.</text>
</comment>
<gene>
    <name evidence="2" type="ORF">BJ998_001014</name>
</gene>
<keyword evidence="2" id="KW-0689">Ribosomal protein</keyword>
<evidence type="ECO:0000259" key="1">
    <source>
        <dbReference type="PROSITE" id="PS51664"/>
    </source>
</evidence>
<dbReference type="Proteomes" id="UP000585638">
    <property type="component" value="Unassembled WGS sequence"/>
</dbReference>
<dbReference type="NCBIfam" id="TIGR03882">
    <property type="entry name" value="cyclo_dehyd_2"/>
    <property type="match status" value="1"/>
</dbReference>
<dbReference type="PANTHER" id="PTHR37809">
    <property type="entry name" value="RIBOSOMAL PROTEIN S12 METHYLTHIOTRANSFERASE ACCESSORY FACTOR YCAO"/>
    <property type="match status" value="1"/>
</dbReference>